<reference evidence="17 18" key="1">
    <citation type="submission" date="2016-05" db="EMBL/GenBank/DDBJ databases">
        <title>A degradative enzymes factory behind the ericoid mycorrhizal symbiosis.</title>
        <authorList>
            <consortium name="DOE Joint Genome Institute"/>
            <person name="Martino E."/>
            <person name="Morin E."/>
            <person name="Grelet G."/>
            <person name="Kuo A."/>
            <person name="Kohler A."/>
            <person name="Daghino S."/>
            <person name="Barry K."/>
            <person name="Choi C."/>
            <person name="Cichocki N."/>
            <person name="Clum A."/>
            <person name="Copeland A."/>
            <person name="Hainaut M."/>
            <person name="Haridas S."/>
            <person name="Labutti K."/>
            <person name="Lindquist E."/>
            <person name="Lipzen A."/>
            <person name="Khouja H.-R."/>
            <person name="Murat C."/>
            <person name="Ohm R."/>
            <person name="Olson A."/>
            <person name="Spatafora J."/>
            <person name="Veneault-Fourrey C."/>
            <person name="Henrissat B."/>
            <person name="Grigoriev I."/>
            <person name="Martin F."/>
            <person name="Perotto S."/>
        </authorList>
    </citation>
    <scope>NUCLEOTIDE SEQUENCE [LARGE SCALE GENOMIC DNA]</scope>
    <source>
        <strain evidence="17 18">UAMH 7357</strain>
    </source>
</reference>
<sequence length="758" mass="83373">MATTEIEALAPLATPLPDGPSESPFSGLQWKTLMAIMDTVIPSIRRETTTSNQINQLTISDVEYNQTVQQLKKTLVKAPTSEALDEYLDEKPSDNPRFQALLQRTLSTFAHADAQQGLSLVLTTLNTRVGSLMLTGYATPFQDQPVHVRQTILESWRVSYLPPLNAIHKQMTLVGKSIWLKTSPTYHRVSGYTPIPNHYKPGSHYEYEFLQFSAGLEPEELETDIVIVGSGCGGGVCAKNLAEAGHRVLVADKSYYYPPERLPMSEEQGGIHLFENGGVELTDDASIGIIAGSTWGGGGTINWSASLQTQGFVRKEWAQDRGLTFFETAEYQNCLDRVCHRMGVSADHIHHNHGNEVLLEGSRKLGYHAKAVPQNTGGERHECGHCTLGCGAAQKQGPVVSWLPDAAKAGAKFVEGFKIDRVIFDNSNGKKKAVGVEGTWISRNSNGGVDGPISDRIVRKIIVKAKKVIISCGTLWSPIVLLNSGLKNKHIGRNLYLHPVNLIAGVYKDDVRPWEGGILTSVCSTFENLDGHGHGVKLEATCMLPSFFLPLMNWNNGLDYKMQALKLRHTNGYIAICRDRDTGRVYPDPTSGLPRFQYTPSAFDRAHIMEGLVALAKICYVTGAMEIHATIQGLKPFIRDPDEITTAEEQDDPGVTNPRFQEWLEELRRIGNKPPTGTFACAHQMGTNRMSVRPQDGVVDPKGKVWGTEGLYVSDASIFPSASGVNPMVTNMAISDWISRGISKELRSTTKNIVEPRL</sequence>
<dbReference type="PANTHER" id="PTHR46056:SF12">
    <property type="entry name" value="LONG-CHAIN-ALCOHOL OXIDASE"/>
    <property type="match status" value="1"/>
</dbReference>
<evidence type="ECO:0000256" key="2">
    <source>
        <dbReference type="ARBA" id="ARBA00003842"/>
    </source>
</evidence>
<dbReference type="InterPro" id="IPR036188">
    <property type="entry name" value="FAD/NAD-bd_sf"/>
</dbReference>
<evidence type="ECO:0000256" key="12">
    <source>
        <dbReference type="PIRNR" id="PIRNR028937"/>
    </source>
</evidence>
<keyword evidence="10 12" id="KW-0560">Oxidoreductase</keyword>
<feature type="domain" description="Glucose-methanol-choline oxidoreductase C-terminal" evidence="16">
    <location>
        <begin position="583"/>
        <end position="734"/>
    </location>
</feature>
<evidence type="ECO:0000259" key="16">
    <source>
        <dbReference type="Pfam" id="PF05199"/>
    </source>
</evidence>
<evidence type="ECO:0000256" key="5">
    <source>
        <dbReference type="ARBA" id="ARBA00013125"/>
    </source>
</evidence>
<evidence type="ECO:0000259" key="15">
    <source>
        <dbReference type="Pfam" id="PF00732"/>
    </source>
</evidence>
<dbReference type="STRING" id="1745343.A0A2J6QDA1"/>
<dbReference type="GO" id="GO:0016020">
    <property type="term" value="C:membrane"/>
    <property type="evidence" value="ECO:0007669"/>
    <property type="project" value="UniProtKB-SubCell"/>
</dbReference>
<organism evidence="17 18">
    <name type="scientific">Hyaloscypha hepaticicola</name>
    <dbReference type="NCBI Taxonomy" id="2082293"/>
    <lineage>
        <taxon>Eukaryota</taxon>
        <taxon>Fungi</taxon>
        <taxon>Dikarya</taxon>
        <taxon>Ascomycota</taxon>
        <taxon>Pezizomycotina</taxon>
        <taxon>Leotiomycetes</taxon>
        <taxon>Helotiales</taxon>
        <taxon>Hyaloscyphaceae</taxon>
        <taxon>Hyaloscypha</taxon>
    </lineage>
</organism>
<dbReference type="Pfam" id="PF00732">
    <property type="entry name" value="GMC_oxred_N"/>
    <property type="match status" value="1"/>
</dbReference>
<keyword evidence="9" id="KW-1133">Transmembrane helix</keyword>
<protein>
    <recommendedName>
        <fullName evidence="5 12">Long-chain-alcohol oxidase</fullName>
        <ecNumber evidence="5 12">1.1.3.20</ecNumber>
    </recommendedName>
</protein>
<dbReference type="GO" id="GO:0046577">
    <property type="term" value="F:long-chain-alcohol oxidase activity"/>
    <property type="evidence" value="ECO:0007669"/>
    <property type="project" value="UniProtKB-EC"/>
</dbReference>
<keyword evidence="6" id="KW-0285">Flavoprotein</keyword>
<dbReference type="PIRSF" id="PIRSF028937">
    <property type="entry name" value="Lg_Ch_AO"/>
    <property type="match status" value="1"/>
</dbReference>
<dbReference type="EMBL" id="KZ613473">
    <property type="protein sequence ID" value="PMD24226.1"/>
    <property type="molecule type" value="Genomic_DNA"/>
</dbReference>
<feature type="region of interest" description="Disordered" evidence="14">
    <location>
        <begin position="1"/>
        <end position="23"/>
    </location>
</feature>
<evidence type="ECO:0000256" key="7">
    <source>
        <dbReference type="ARBA" id="ARBA00022692"/>
    </source>
</evidence>
<gene>
    <name evidence="17" type="ORF">NA56DRAFT_31240</name>
</gene>
<dbReference type="OrthoDB" id="269227at2759"/>
<dbReference type="SUPFAM" id="SSF51905">
    <property type="entry name" value="FAD/NAD(P)-binding domain"/>
    <property type="match status" value="1"/>
</dbReference>
<comment type="subcellular location">
    <subcellularLocation>
        <location evidence="3">Membrane</location>
    </subcellularLocation>
</comment>
<dbReference type="PANTHER" id="PTHR46056">
    <property type="entry name" value="LONG-CHAIN-ALCOHOL OXIDASE"/>
    <property type="match status" value="1"/>
</dbReference>
<feature type="active site" description="Proton acceptor" evidence="13">
    <location>
        <position position="683"/>
    </location>
</feature>
<dbReference type="InterPro" id="IPR012400">
    <property type="entry name" value="Long_Oxdase"/>
</dbReference>
<evidence type="ECO:0000256" key="14">
    <source>
        <dbReference type="SAM" id="MobiDB-lite"/>
    </source>
</evidence>
<evidence type="ECO:0000256" key="4">
    <source>
        <dbReference type="ARBA" id="ARBA00010790"/>
    </source>
</evidence>
<keyword evidence="11" id="KW-0472">Membrane</keyword>
<comment type="similarity">
    <text evidence="4 12">Belongs to the GMC oxidoreductase family.</text>
</comment>
<dbReference type="Gene3D" id="3.50.50.60">
    <property type="entry name" value="FAD/NAD(P)-binding domain"/>
    <property type="match status" value="2"/>
</dbReference>
<dbReference type="Pfam" id="PF05199">
    <property type="entry name" value="GMC_oxred_C"/>
    <property type="match status" value="1"/>
</dbReference>
<evidence type="ECO:0000256" key="11">
    <source>
        <dbReference type="ARBA" id="ARBA00023136"/>
    </source>
</evidence>
<evidence type="ECO:0000256" key="10">
    <source>
        <dbReference type="ARBA" id="ARBA00023002"/>
    </source>
</evidence>
<dbReference type="EC" id="1.1.3.20" evidence="5 12"/>
<dbReference type="Proteomes" id="UP000235672">
    <property type="component" value="Unassembled WGS sequence"/>
</dbReference>
<dbReference type="GO" id="GO:0050660">
    <property type="term" value="F:flavin adenine dinucleotide binding"/>
    <property type="evidence" value="ECO:0007669"/>
    <property type="project" value="InterPro"/>
</dbReference>
<evidence type="ECO:0000313" key="18">
    <source>
        <dbReference type="Proteomes" id="UP000235672"/>
    </source>
</evidence>
<name>A0A2J6QDA1_9HELO</name>
<evidence type="ECO:0000256" key="13">
    <source>
        <dbReference type="PIRSR" id="PIRSR028937-1"/>
    </source>
</evidence>
<keyword evidence="18" id="KW-1185">Reference proteome</keyword>
<evidence type="ECO:0000256" key="8">
    <source>
        <dbReference type="ARBA" id="ARBA00022827"/>
    </source>
</evidence>
<proteinExistence type="inferred from homology"/>
<keyword evidence="7" id="KW-0812">Transmembrane</keyword>
<feature type="domain" description="Glucose-methanol-choline oxidoreductase N-terminal" evidence="15">
    <location>
        <begin position="273"/>
        <end position="500"/>
    </location>
</feature>
<comment type="catalytic activity">
    <reaction evidence="1 12">
        <text>a long-chain primary fatty alcohol + O2 = a long-chain fatty aldehyde + H2O2</text>
        <dbReference type="Rhea" id="RHEA:22756"/>
        <dbReference type="ChEBI" id="CHEBI:15379"/>
        <dbReference type="ChEBI" id="CHEBI:16240"/>
        <dbReference type="ChEBI" id="CHEBI:17176"/>
        <dbReference type="ChEBI" id="CHEBI:77396"/>
        <dbReference type="EC" id="1.1.3.20"/>
    </reaction>
</comment>
<dbReference type="AlphaFoldDB" id="A0A2J6QDA1"/>
<evidence type="ECO:0000313" key="17">
    <source>
        <dbReference type="EMBL" id="PMD24226.1"/>
    </source>
</evidence>
<evidence type="ECO:0000256" key="1">
    <source>
        <dbReference type="ARBA" id="ARBA00000920"/>
    </source>
</evidence>
<keyword evidence="8" id="KW-0274">FAD</keyword>
<evidence type="ECO:0000256" key="9">
    <source>
        <dbReference type="ARBA" id="ARBA00022989"/>
    </source>
</evidence>
<evidence type="ECO:0000256" key="6">
    <source>
        <dbReference type="ARBA" id="ARBA00022630"/>
    </source>
</evidence>
<dbReference type="InterPro" id="IPR007867">
    <property type="entry name" value="GMC_OxRtase_C"/>
</dbReference>
<comment type="function">
    <text evidence="2">Long-chain fatty alcohol oxidase involved in the omega-oxidation pathway of lipid degradation.</text>
</comment>
<accession>A0A2J6QDA1</accession>
<evidence type="ECO:0000256" key="3">
    <source>
        <dbReference type="ARBA" id="ARBA00004370"/>
    </source>
</evidence>
<dbReference type="InterPro" id="IPR000172">
    <property type="entry name" value="GMC_OxRdtase_N"/>
</dbReference>